<dbReference type="AlphaFoldDB" id="A0A371JSY3"/>
<dbReference type="Pfam" id="PF14534">
    <property type="entry name" value="DUF4440"/>
    <property type="match status" value="1"/>
</dbReference>
<dbReference type="InterPro" id="IPR027843">
    <property type="entry name" value="DUF4440"/>
</dbReference>
<evidence type="ECO:0000313" key="3">
    <source>
        <dbReference type="Proteomes" id="UP000261828"/>
    </source>
</evidence>
<dbReference type="SUPFAM" id="SSF54427">
    <property type="entry name" value="NTF2-like"/>
    <property type="match status" value="1"/>
</dbReference>
<sequence length="167" mass="18788">MQIVKFYSIMTSGKLVLYFVLSLIVLSCGDKTGNVASNESKKEALLNTIKKFNTAFKEGDIDVLESMITENYLHTNGNSKVIQKKDWFNYLTQRSQDIASGKIQVTDYTMDETAIEFHGSTAIVTGRISVSTLTDGQTQTSQYRITNIWVLEDGNWKRAGFHDGKIQ</sequence>
<feature type="domain" description="DUF4440" evidence="1">
    <location>
        <begin position="49"/>
        <end position="157"/>
    </location>
</feature>
<dbReference type="EMBL" id="QTJX01000001">
    <property type="protein sequence ID" value="RDY60933.1"/>
    <property type="molecule type" value="Genomic_DNA"/>
</dbReference>
<gene>
    <name evidence="2" type="ORF">DX873_01790</name>
</gene>
<dbReference type="PROSITE" id="PS51257">
    <property type="entry name" value="PROKAR_LIPOPROTEIN"/>
    <property type="match status" value="1"/>
</dbReference>
<accession>A0A371JSY3</accession>
<evidence type="ECO:0000313" key="2">
    <source>
        <dbReference type="EMBL" id="RDY60933.1"/>
    </source>
</evidence>
<proteinExistence type="predicted"/>
<dbReference type="OrthoDB" id="1155228at2"/>
<protein>
    <submittedName>
        <fullName evidence="2">Nuclear transport factor 2 family protein</fullName>
    </submittedName>
</protein>
<evidence type="ECO:0000259" key="1">
    <source>
        <dbReference type="Pfam" id="PF14534"/>
    </source>
</evidence>
<name>A0A371JSY3_9FLAO</name>
<dbReference type="Gene3D" id="3.10.450.50">
    <property type="match status" value="1"/>
</dbReference>
<organism evidence="2 3">
    <name type="scientific">Flagellimonas nanhaiensis</name>
    <dbReference type="NCBI Taxonomy" id="2292706"/>
    <lineage>
        <taxon>Bacteria</taxon>
        <taxon>Pseudomonadati</taxon>
        <taxon>Bacteroidota</taxon>
        <taxon>Flavobacteriia</taxon>
        <taxon>Flavobacteriales</taxon>
        <taxon>Flavobacteriaceae</taxon>
        <taxon>Flagellimonas</taxon>
    </lineage>
</organism>
<keyword evidence="3" id="KW-1185">Reference proteome</keyword>
<comment type="caution">
    <text evidence="2">The sequence shown here is derived from an EMBL/GenBank/DDBJ whole genome shotgun (WGS) entry which is preliminary data.</text>
</comment>
<dbReference type="InterPro" id="IPR032710">
    <property type="entry name" value="NTF2-like_dom_sf"/>
</dbReference>
<dbReference type="Proteomes" id="UP000261828">
    <property type="component" value="Unassembled WGS sequence"/>
</dbReference>
<reference evidence="2 3" key="1">
    <citation type="submission" date="2018-08" db="EMBL/GenBank/DDBJ databases">
        <title>Muricauda nanhaiensis sp. nov., isolated from seawater of the South China Sea.</title>
        <authorList>
            <person name="Dang Y."/>
        </authorList>
    </citation>
    <scope>NUCLEOTIDE SEQUENCE [LARGE SCALE GENOMIC DNA]</scope>
    <source>
        <strain evidence="2 3">SM1704</strain>
    </source>
</reference>